<name>A0ABW2D1W9_9ACTN</name>
<organism evidence="1 2">
    <name type="scientific">Glycomyces mayteni</name>
    <dbReference type="NCBI Taxonomy" id="543887"/>
    <lineage>
        <taxon>Bacteria</taxon>
        <taxon>Bacillati</taxon>
        <taxon>Actinomycetota</taxon>
        <taxon>Actinomycetes</taxon>
        <taxon>Glycomycetales</taxon>
        <taxon>Glycomycetaceae</taxon>
        <taxon>Glycomyces</taxon>
    </lineage>
</organism>
<accession>A0ABW2D1W9</accession>
<dbReference type="RefSeq" id="WP_382353306.1">
    <property type="nucleotide sequence ID" value="NZ_JBHMBP010000004.1"/>
</dbReference>
<gene>
    <name evidence="1" type="ORF">ACFQS3_02375</name>
</gene>
<sequence length="66" mass="7578">MTEEEFIRLLEAQSEMETYEGVPDYTRSVRAYRAVLAHLLDNVVDPRDSAKGIVHALESRLKKLES</sequence>
<keyword evidence="2" id="KW-1185">Reference proteome</keyword>
<evidence type="ECO:0000313" key="2">
    <source>
        <dbReference type="Proteomes" id="UP001596470"/>
    </source>
</evidence>
<comment type="caution">
    <text evidence="1">The sequence shown here is derived from an EMBL/GenBank/DDBJ whole genome shotgun (WGS) entry which is preliminary data.</text>
</comment>
<protein>
    <submittedName>
        <fullName evidence="1">Uncharacterized protein</fullName>
    </submittedName>
</protein>
<evidence type="ECO:0000313" key="1">
    <source>
        <dbReference type="EMBL" id="MFC6956036.1"/>
    </source>
</evidence>
<proteinExistence type="predicted"/>
<reference evidence="2" key="1">
    <citation type="journal article" date="2019" name="Int. J. Syst. Evol. Microbiol.">
        <title>The Global Catalogue of Microorganisms (GCM) 10K type strain sequencing project: providing services to taxonomists for standard genome sequencing and annotation.</title>
        <authorList>
            <consortium name="The Broad Institute Genomics Platform"/>
            <consortium name="The Broad Institute Genome Sequencing Center for Infectious Disease"/>
            <person name="Wu L."/>
            <person name="Ma J."/>
        </authorList>
    </citation>
    <scope>NUCLEOTIDE SEQUENCE [LARGE SCALE GENOMIC DNA]</scope>
    <source>
        <strain evidence="2">KACC 12634</strain>
    </source>
</reference>
<dbReference type="EMBL" id="JBHSYS010000001">
    <property type="protein sequence ID" value="MFC6956036.1"/>
    <property type="molecule type" value="Genomic_DNA"/>
</dbReference>
<dbReference type="Proteomes" id="UP001596470">
    <property type="component" value="Unassembled WGS sequence"/>
</dbReference>